<dbReference type="OrthoDB" id="5311491at2759"/>
<dbReference type="Gene3D" id="3.40.50.1820">
    <property type="entry name" value="alpha/beta hydrolase"/>
    <property type="match status" value="1"/>
</dbReference>
<protein>
    <recommendedName>
        <fullName evidence="3">AB hydrolase-1 domain-containing protein</fullName>
    </recommendedName>
</protein>
<gene>
    <name evidence="1" type="ORF">NEOLEDRAFT_1188717</name>
</gene>
<dbReference type="InParanoid" id="A0A165N2M4"/>
<name>A0A165N2M4_9AGAM</name>
<evidence type="ECO:0008006" key="3">
    <source>
        <dbReference type="Google" id="ProtNLM"/>
    </source>
</evidence>
<organism evidence="1 2">
    <name type="scientific">Neolentinus lepideus HHB14362 ss-1</name>
    <dbReference type="NCBI Taxonomy" id="1314782"/>
    <lineage>
        <taxon>Eukaryota</taxon>
        <taxon>Fungi</taxon>
        <taxon>Dikarya</taxon>
        <taxon>Basidiomycota</taxon>
        <taxon>Agaricomycotina</taxon>
        <taxon>Agaricomycetes</taxon>
        <taxon>Gloeophyllales</taxon>
        <taxon>Gloeophyllaceae</taxon>
        <taxon>Neolentinus</taxon>
    </lineage>
</organism>
<dbReference type="AlphaFoldDB" id="A0A165N2M4"/>
<dbReference type="SUPFAM" id="SSF53474">
    <property type="entry name" value="alpha/beta-Hydrolases"/>
    <property type="match status" value="1"/>
</dbReference>
<dbReference type="Proteomes" id="UP000076761">
    <property type="component" value="Unassembled WGS sequence"/>
</dbReference>
<keyword evidence="2" id="KW-1185">Reference proteome</keyword>
<proteinExistence type="predicted"/>
<evidence type="ECO:0000313" key="2">
    <source>
        <dbReference type="Proteomes" id="UP000076761"/>
    </source>
</evidence>
<reference evidence="1 2" key="1">
    <citation type="journal article" date="2016" name="Mol. Biol. Evol.">
        <title>Comparative Genomics of Early-Diverging Mushroom-Forming Fungi Provides Insights into the Origins of Lignocellulose Decay Capabilities.</title>
        <authorList>
            <person name="Nagy L.G."/>
            <person name="Riley R."/>
            <person name="Tritt A."/>
            <person name="Adam C."/>
            <person name="Daum C."/>
            <person name="Floudas D."/>
            <person name="Sun H."/>
            <person name="Yadav J.S."/>
            <person name="Pangilinan J."/>
            <person name="Larsson K.H."/>
            <person name="Matsuura K."/>
            <person name="Barry K."/>
            <person name="Labutti K."/>
            <person name="Kuo R."/>
            <person name="Ohm R.A."/>
            <person name="Bhattacharya S.S."/>
            <person name="Shirouzu T."/>
            <person name="Yoshinaga Y."/>
            <person name="Martin F.M."/>
            <person name="Grigoriev I.V."/>
            <person name="Hibbett D.S."/>
        </authorList>
    </citation>
    <scope>NUCLEOTIDE SEQUENCE [LARGE SCALE GENOMIC DNA]</scope>
    <source>
        <strain evidence="1 2">HHB14362 ss-1</strain>
    </source>
</reference>
<evidence type="ECO:0000313" key="1">
    <source>
        <dbReference type="EMBL" id="KZT19095.1"/>
    </source>
</evidence>
<dbReference type="InterPro" id="IPR029058">
    <property type="entry name" value="AB_hydrolase_fold"/>
</dbReference>
<dbReference type="EMBL" id="KV425650">
    <property type="protein sequence ID" value="KZT19095.1"/>
    <property type="molecule type" value="Genomic_DNA"/>
</dbReference>
<accession>A0A165N2M4</accession>
<sequence>MPTAVIDRDGTEIFFTDSGPVDGSADYTTLVIYHGSAFTGDTFHRLLPLGAKDNVRLVILNRRDYVGSSKYTDSELADLNAGRKEFMELAAIEVGNFLVWFSETHKIPPISIDGKSGGFAVMGWSIGSATPLALFGHPDAVPKEMYEKLEPFYRLLIFYDPPHLTFGYDQPPEGYDPWTDPDYPTPIESFNNFRYWCSGYYEHPGRPSREVLKLNFSKRGAHSSVDNMTAEEYARNFDGIAASRCEFPMYFPMQPVLRVQAEKSLWDEETVRTILPRVKVVLLTCTAANWFCVFGFIETEKRYNEYLAKGIKVRPIRFIEIDGNHFVSVAMSDPP</sequence>